<dbReference type="InterPro" id="IPR005814">
    <property type="entry name" value="Aminotrans_3"/>
</dbReference>
<dbReference type="InterPro" id="IPR015424">
    <property type="entry name" value="PyrdxlP-dep_Trfase"/>
</dbReference>
<dbReference type="GO" id="GO:0008483">
    <property type="term" value="F:transaminase activity"/>
    <property type="evidence" value="ECO:0007669"/>
    <property type="project" value="UniProtKB-KW"/>
</dbReference>
<comment type="caution">
    <text evidence="4">The sequence shown here is derived from an EMBL/GenBank/DDBJ whole genome shotgun (WGS) entry which is preliminary data.</text>
</comment>
<dbReference type="AlphaFoldDB" id="A0A8J7L896"/>
<comment type="similarity">
    <text evidence="3">Belongs to the class-III pyridoxal-phosphate-dependent aminotransferase family.</text>
</comment>
<keyword evidence="5" id="KW-1185">Reference proteome</keyword>
<reference evidence="4 5" key="1">
    <citation type="journal article" date="2021" name="Int. J. Syst. Evol. Microbiol.">
        <title>Amazonocrinis nigriterrae gen. nov., sp. nov., Atlanticothrix silvestris gen. nov., sp. nov. and Dendronalium phyllosphericum gen. nov., sp. nov., nostocacean cyanobacteria from Brazilian environments.</title>
        <authorList>
            <person name="Alvarenga D.O."/>
            <person name="Andreote A.P.D."/>
            <person name="Branco L.H.Z."/>
            <person name="Delbaje E."/>
            <person name="Cruz R.B."/>
            <person name="Varani A.M."/>
            <person name="Fiore M.F."/>
        </authorList>
    </citation>
    <scope>NUCLEOTIDE SEQUENCE [LARGE SCALE GENOMIC DNA]</scope>
    <source>
        <strain evidence="4 5">CENA67</strain>
    </source>
</reference>
<dbReference type="EMBL" id="JAECZC010000007">
    <property type="protein sequence ID" value="MBH8561811.1"/>
    <property type="molecule type" value="Genomic_DNA"/>
</dbReference>
<dbReference type="GO" id="GO:0030170">
    <property type="term" value="F:pyridoxal phosphate binding"/>
    <property type="evidence" value="ECO:0007669"/>
    <property type="project" value="InterPro"/>
</dbReference>
<keyword evidence="4" id="KW-0808">Transferase</keyword>
<dbReference type="InterPro" id="IPR015421">
    <property type="entry name" value="PyrdxlP-dep_Trfase_major"/>
</dbReference>
<dbReference type="Pfam" id="PF00202">
    <property type="entry name" value="Aminotran_3"/>
    <property type="match status" value="1"/>
</dbReference>
<dbReference type="PANTHER" id="PTHR43713:SF3">
    <property type="entry name" value="GLUTAMATE-1-SEMIALDEHYDE 2,1-AMINOMUTASE 1, CHLOROPLASTIC-RELATED"/>
    <property type="match status" value="1"/>
</dbReference>
<gene>
    <name evidence="4" type="ORF">I8748_06415</name>
</gene>
<evidence type="ECO:0000256" key="3">
    <source>
        <dbReference type="RuleBase" id="RU003560"/>
    </source>
</evidence>
<dbReference type="Gene3D" id="3.90.1150.10">
    <property type="entry name" value="Aspartate Aminotransferase, domain 1"/>
    <property type="match status" value="1"/>
</dbReference>
<name>A0A8J7L896_9NOST</name>
<dbReference type="SUPFAM" id="SSF53383">
    <property type="entry name" value="PLP-dependent transferases"/>
    <property type="match status" value="1"/>
</dbReference>
<evidence type="ECO:0000256" key="2">
    <source>
        <dbReference type="ARBA" id="ARBA00022898"/>
    </source>
</evidence>
<keyword evidence="4" id="KW-0032">Aminotransferase</keyword>
<dbReference type="CDD" id="cd00610">
    <property type="entry name" value="OAT_like"/>
    <property type="match status" value="1"/>
</dbReference>
<keyword evidence="2 3" id="KW-0663">Pyridoxal phosphate</keyword>
<organism evidence="4 5">
    <name type="scientific">Amazonocrinis nigriterrae CENA67</name>
    <dbReference type="NCBI Taxonomy" id="2794033"/>
    <lineage>
        <taxon>Bacteria</taxon>
        <taxon>Bacillati</taxon>
        <taxon>Cyanobacteriota</taxon>
        <taxon>Cyanophyceae</taxon>
        <taxon>Nostocales</taxon>
        <taxon>Nostocaceae</taxon>
        <taxon>Amazonocrinis</taxon>
        <taxon>Amazonocrinis nigriterrae</taxon>
    </lineage>
</organism>
<evidence type="ECO:0000313" key="4">
    <source>
        <dbReference type="EMBL" id="MBH8561811.1"/>
    </source>
</evidence>
<dbReference type="Gene3D" id="3.40.640.10">
    <property type="entry name" value="Type I PLP-dependent aspartate aminotransferase-like (Major domain)"/>
    <property type="match status" value="1"/>
</dbReference>
<dbReference type="Proteomes" id="UP000632766">
    <property type="component" value="Unassembled WGS sequence"/>
</dbReference>
<accession>A0A8J7L896</accession>
<dbReference type="InterPro" id="IPR015422">
    <property type="entry name" value="PyrdxlP-dep_Trfase_small"/>
</dbReference>
<protein>
    <submittedName>
        <fullName evidence="4">Aspartate aminotransferase family protein</fullName>
    </submittedName>
</protein>
<comment type="cofactor">
    <cofactor evidence="1">
        <name>pyridoxal 5'-phosphate</name>
        <dbReference type="ChEBI" id="CHEBI:597326"/>
    </cofactor>
</comment>
<proteinExistence type="inferred from homology"/>
<evidence type="ECO:0000313" key="5">
    <source>
        <dbReference type="Proteomes" id="UP000632766"/>
    </source>
</evidence>
<evidence type="ECO:0000256" key="1">
    <source>
        <dbReference type="ARBA" id="ARBA00001933"/>
    </source>
</evidence>
<sequence length="481" mass="53341">MFVQKITLHPNLNNLKNLLATSGFTQQQKNYLQDFILRYNERTKTSKHISQSSRPFLADDKNLGEFNLLFKEMYYPIVANRSSGSKIWDVDGNEYVDVMMGLGINLFGHNPPFIKEALIAQLDQGIQIGPQSEIVGEVAELISQLTGMERVCFSNTGTEAVMTAIRIARAVTGRNKIVIFSGSYHGHFDGTLVNKNNAENNQYAIPLAPGILQNFVNDVLVLDYGNPKSLEIIKAYHQELAAVLVVPVQTARPALQPKEFLQELRKLTQASNIALIFDEMVTGFRIHPGGAQAYFGVQADIATYGKIVGGGIPIGVIAGNSKYMNVIDGGVWNYGDDSYPQTKKTFFAGTFCKHPLAMAAAKAVLKYLQSQDPSLHQKLNERTIQFVMALNNYFVIERLPLRMANFGSLFGSASVELAEENSTLSVVMSLLKYHLIHKGVHLLGVSGYLSTAHTDEDINYILQAVKDSVEELRYGGFIPFY</sequence>
<dbReference type="PANTHER" id="PTHR43713">
    <property type="entry name" value="GLUTAMATE-1-SEMIALDEHYDE 2,1-AMINOMUTASE"/>
    <property type="match status" value="1"/>
</dbReference>